<organism evidence="7">
    <name type="scientific">Tenebrio molitor</name>
    <name type="common">Yellow mealworm beetle</name>
    <dbReference type="NCBI Taxonomy" id="7067"/>
    <lineage>
        <taxon>Eukaryota</taxon>
        <taxon>Metazoa</taxon>
        <taxon>Ecdysozoa</taxon>
        <taxon>Arthropoda</taxon>
        <taxon>Hexapoda</taxon>
        <taxon>Insecta</taxon>
        <taxon>Pterygota</taxon>
        <taxon>Neoptera</taxon>
        <taxon>Endopterygota</taxon>
        <taxon>Coleoptera</taxon>
        <taxon>Polyphaga</taxon>
        <taxon>Cucujiformia</taxon>
        <taxon>Tenebrionidae</taxon>
        <taxon>Tenebrio</taxon>
    </lineage>
</organism>
<evidence type="ECO:0000256" key="1">
    <source>
        <dbReference type="ARBA" id="ARBA00008455"/>
    </source>
</evidence>
<dbReference type="FunFam" id="3.90.70.10:FF:000039">
    <property type="entry name" value="Cysteine proteinase 2, putative"/>
    <property type="match status" value="2"/>
</dbReference>
<feature type="domain" description="Peptidase C1A papain C-terminal" evidence="6">
    <location>
        <begin position="213"/>
        <end position="415"/>
    </location>
</feature>
<comment type="similarity">
    <text evidence="1">Belongs to the peptidase C1 family.</text>
</comment>
<keyword evidence="5" id="KW-1015">Disulfide bond</keyword>
<evidence type="ECO:0000256" key="5">
    <source>
        <dbReference type="ARBA" id="ARBA00023157"/>
    </source>
</evidence>
<evidence type="ECO:0000256" key="2">
    <source>
        <dbReference type="ARBA" id="ARBA00022670"/>
    </source>
</evidence>
<dbReference type="SUPFAM" id="SSF54001">
    <property type="entry name" value="Cysteine proteinases"/>
    <property type="match status" value="2"/>
</dbReference>
<dbReference type="GO" id="GO:0008234">
    <property type="term" value="F:cysteine-type peptidase activity"/>
    <property type="evidence" value="ECO:0007669"/>
    <property type="project" value="UniProtKB-KW"/>
</dbReference>
<evidence type="ECO:0000256" key="4">
    <source>
        <dbReference type="ARBA" id="ARBA00022807"/>
    </source>
</evidence>
<dbReference type="SMART" id="SM00645">
    <property type="entry name" value="Pept_C1"/>
    <property type="match status" value="2"/>
</dbReference>
<evidence type="ECO:0000256" key="3">
    <source>
        <dbReference type="ARBA" id="ARBA00022801"/>
    </source>
</evidence>
<keyword evidence="2" id="KW-0645">Protease</keyword>
<dbReference type="PANTHER" id="PTHR12411">
    <property type="entry name" value="CYSTEINE PROTEASE FAMILY C1-RELATED"/>
    <property type="match status" value="1"/>
</dbReference>
<keyword evidence="3" id="KW-0378">Hydrolase</keyword>
<dbReference type="InterPro" id="IPR000668">
    <property type="entry name" value="Peptidase_C1A_C"/>
</dbReference>
<dbReference type="Gene3D" id="3.90.70.10">
    <property type="entry name" value="Cysteine proteinases"/>
    <property type="match status" value="2"/>
</dbReference>
<dbReference type="InterPro" id="IPR000169">
    <property type="entry name" value="Pept_cys_AS"/>
</dbReference>
<dbReference type="InterPro" id="IPR025660">
    <property type="entry name" value="Pept_his_AS"/>
</dbReference>
<dbReference type="GO" id="GO:0006508">
    <property type="term" value="P:proteolysis"/>
    <property type="evidence" value="ECO:0007669"/>
    <property type="project" value="UniProtKB-KW"/>
</dbReference>
<dbReference type="Pfam" id="PF00112">
    <property type="entry name" value="Peptidase_C1"/>
    <property type="match status" value="2"/>
</dbReference>
<evidence type="ECO:0000313" key="7">
    <source>
        <dbReference type="EMBL" id="ABC88770.1"/>
    </source>
</evidence>
<dbReference type="CDD" id="cd02248">
    <property type="entry name" value="Peptidase_C1A"/>
    <property type="match status" value="2"/>
</dbReference>
<dbReference type="EMBL" id="DQ356055">
    <property type="protein sequence ID" value="ABC88770.1"/>
    <property type="molecule type" value="mRNA"/>
</dbReference>
<dbReference type="InterPro" id="IPR038765">
    <property type="entry name" value="Papain-like_cys_pep_sf"/>
</dbReference>
<proteinExistence type="evidence at transcript level"/>
<dbReference type="InterPro" id="IPR039417">
    <property type="entry name" value="Peptidase_C1A_papain-like"/>
</dbReference>
<dbReference type="InterPro" id="IPR013128">
    <property type="entry name" value="Peptidase_C1A"/>
</dbReference>
<sequence>MSKEEFLAYVNRGKAQKPKHPENLRMPYVSSKKPLAASVDWRSNAVSEVKDQGQCGSCWSFSTTGAIEGQLALQRGRLTSLSEQNLIDCSSSYGNAGCDGGWMDSAFSYIHDYGIMSESAYPYEAQGDYCRFDSSQSVTTLSGYYDLPSGGENSLADAVGQAGPVAVAIDATDELQFYSGGLFYDQTCNQSDLNHGVLVVGYGSDNGHWGSNAVSEVKDQGQCGSCWSFSTTGAIEGQLALQRGRLTSLSEQNLIDCSSSYGNAGCDGGWMDSAFSYIPDYGIMSEFAYPYEAQGDYCRFDSSQFVTTLSGYYDLPSGGENSLADAVGQAGPVAVAIDAPDELQFYSGGLFYDQTCNQSDLNHGVFVVGYGSDNGQDYWILKNSWGFGWGESGYWRQVRNYGNNCGIATAASYPAL</sequence>
<feature type="domain" description="Peptidase C1A papain C-terminal" evidence="6">
    <location>
        <begin position="35"/>
        <end position="212"/>
    </location>
</feature>
<dbReference type="AlphaFoldDB" id="A1XG96"/>
<name>A1XG96_TENMO</name>
<dbReference type="PROSITE" id="PS00139">
    <property type="entry name" value="THIOL_PROTEASE_CYS"/>
    <property type="match status" value="2"/>
</dbReference>
<evidence type="ECO:0000259" key="6">
    <source>
        <dbReference type="SMART" id="SM00645"/>
    </source>
</evidence>
<protein>
    <submittedName>
        <fullName evidence="7">Putative cathepsin L-like proteinase</fullName>
    </submittedName>
</protein>
<dbReference type="PROSITE" id="PS00639">
    <property type="entry name" value="THIOL_PROTEASE_HIS"/>
    <property type="match status" value="2"/>
</dbReference>
<reference evidence="7" key="1">
    <citation type="journal article" date="2007" name="Insect Mol. Biol.">
        <title>Sequence analysis and molecular characterization of larval midgut cDNA transcripts encoding peptidases from the yellow mealworm, Tenebrio molitor L.</title>
        <authorList>
            <person name="Prabhakar S."/>
            <person name="Chen M.S."/>
            <person name="Elpidina E.N."/>
            <person name="Vinokurov K.S."/>
            <person name="Smith C.M."/>
            <person name="Marshall J."/>
            <person name="Oppert B."/>
        </authorList>
    </citation>
    <scope>NUCLEOTIDE SEQUENCE</scope>
    <source>
        <tissue evidence="7">Anterior midgut</tissue>
    </source>
</reference>
<accession>A1XG96</accession>
<dbReference type="PRINTS" id="PR00705">
    <property type="entry name" value="PAPAIN"/>
</dbReference>
<keyword evidence="4" id="KW-0788">Thiol protease</keyword>